<name>X8JJ58_9AGAM</name>
<feature type="region of interest" description="Disordered" evidence="1">
    <location>
        <begin position="31"/>
        <end position="66"/>
    </location>
</feature>
<reference evidence="3" key="1">
    <citation type="journal article" date="2014" name="Genome Announc.">
        <title>Draft genome sequence of the plant-pathogenic soil fungus Rhizoctonia solani anastomosis group 3 strain Rhs1AP.</title>
        <authorList>
            <person name="Cubeta M.A."/>
            <person name="Thomas E."/>
            <person name="Dean R.A."/>
            <person name="Jabaji S."/>
            <person name="Neate S.M."/>
            <person name="Tavantzis S."/>
            <person name="Toda T."/>
            <person name="Vilgalys R."/>
            <person name="Bharathan N."/>
            <person name="Fedorova-Abrams N."/>
            <person name="Pakala S.B."/>
            <person name="Pakala S.M."/>
            <person name="Zafar N."/>
            <person name="Joardar V."/>
            <person name="Losada L."/>
            <person name="Nierman W.C."/>
        </authorList>
    </citation>
    <scope>NUCLEOTIDE SEQUENCE [LARGE SCALE GENOMIC DNA]</scope>
    <source>
        <strain evidence="3">AG-3</strain>
    </source>
</reference>
<evidence type="ECO:0000313" key="2">
    <source>
        <dbReference type="EMBL" id="EUC63777.1"/>
    </source>
</evidence>
<sequence>MSPLMKSLCQSHEIGPMAPLPLGLVYHEHMGNESNTPAAGFPTNTQTPGAHTPPRPESDPPTIYEPRVSTRSDAVQIDQPCRQLGKTLESPVPAQGEAINYEMALDGVSLGVLMLGAAIAAAPGVQAASAVCTTVVSGAERLSKTVQRATHLSRSLRGVGCKDENLSNGWVDISPQDATGIE</sequence>
<organism evidence="2 3">
    <name type="scientific">Rhizoctonia solani AG-3 Rhs1AP</name>
    <dbReference type="NCBI Taxonomy" id="1086054"/>
    <lineage>
        <taxon>Eukaryota</taxon>
        <taxon>Fungi</taxon>
        <taxon>Dikarya</taxon>
        <taxon>Basidiomycota</taxon>
        <taxon>Agaricomycotina</taxon>
        <taxon>Agaricomycetes</taxon>
        <taxon>Cantharellales</taxon>
        <taxon>Ceratobasidiaceae</taxon>
        <taxon>Rhizoctonia</taxon>
    </lineage>
</organism>
<dbReference type="AlphaFoldDB" id="X8JJ58"/>
<gene>
    <name evidence="2" type="ORF">RSOL_429100</name>
</gene>
<comment type="caution">
    <text evidence="2">The sequence shown here is derived from an EMBL/GenBank/DDBJ whole genome shotgun (WGS) entry which is preliminary data.</text>
</comment>
<proteinExistence type="predicted"/>
<accession>X8JJ58</accession>
<dbReference type="Proteomes" id="UP000030108">
    <property type="component" value="Unassembled WGS sequence"/>
</dbReference>
<dbReference type="EMBL" id="JATN01000314">
    <property type="protein sequence ID" value="EUC63777.1"/>
    <property type="molecule type" value="Genomic_DNA"/>
</dbReference>
<evidence type="ECO:0000256" key="1">
    <source>
        <dbReference type="SAM" id="MobiDB-lite"/>
    </source>
</evidence>
<feature type="compositionally biased region" description="Polar residues" evidence="1">
    <location>
        <begin position="32"/>
        <end position="49"/>
    </location>
</feature>
<protein>
    <submittedName>
        <fullName evidence="2">Uncharacterized protein</fullName>
    </submittedName>
</protein>
<evidence type="ECO:0000313" key="3">
    <source>
        <dbReference type="Proteomes" id="UP000030108"/>
    </source>
</evidence>
<dbReference type="OrthoDB" id="3223810at2759"/>